<keyword evidence="2" id="KW-1185">Reference proteome</keyword>
<gene>
    <name evidence="1" type="ORF">PDESU_06050</name>
</gene>
<name>A0A6C2UDK0_PONDE</name>
<dbReference type="EMBL" id="CAAHFG010000004">
    <property type="protein sequence ID" value="VGO17454.1"/>
    <property type="molecule type" value="Genomic_DNA"/>
</dbReference>
<organism evidence="1 2">
    <name type="scientific">Pontiella desulfatans</name>
    <dbReference type="NCBI Taxonomy" id="2750659"/>
    <lineage>
        <taxon>Bacteria</taxon>
        <taxon>Pseudomonadati</taxon>
        <taxon>Kiritimatiellota</taxon>
        <taxon>Kiritimatiellia</taxon>
        <taxon>Kiritimatiellales</taxon>
        <taxon>Pontiellaceae</taxon>
        <taxon>Pontiella</taxon>
    </lineage>
</organism>
<evidence type="ECO:0000313" key="1">
    <source>
        <dbReference type="EMBL" id="VGO17454.1"/>
    </source>
</evidence>
<sequence>MNEAIYSSFDNYLTQRLSNHVFTTEDSVRYSFFASLLKNTSLQPYDIVMEFPHNHRQNARVDTYIPNYEEKEVVIEFKYDRANPGGKNAPRPQKAGKHFNDMCRLLEFQTRLPALRFFIYLTDGEMTAYLSNGKNKLDTYFGLGTGEELKIGEDFLNNKCKTFQKSTGRMPNGIIKCVWKNRLPENHELRIYKMLSEYKYCQPAI</sequence>
<dbReference type="Proteomes" id="UP000366872">
    <property type="component" value="Unassembled WGS sequence"/>
</dbReference>
<protein>
    <submittedName>
        <fullName evidence="1">Uncharacterized protein</fullName>
    </submittedName>
</protein>
<evidence type="ECO:0000313" key="2">
    <source>
        <dbReference type="Proteomes" id="UP000366872"/>
    </source>
</evidence>
<dbReference type="AlphaFoldDB" id="A0A6C2UDK0"/>
<dbReference type="RefSeq" id="WP_136082924.1">
    <property type="nucleotide sequence ID" value="NZ_CAAHFG010000004.1"/>
</dbReference>
<accession>A0A6C2UDK0</accession>
<proteinExistence type="predicted"/>
<reference evidence="1 2" key="1">
    <citation type="submission" date="2019-04" db="EMBL/GenBank/DDBJ databases">
        <authorList>
            <person name="Van Vliet M D."/>
        </authorList>
    </citation>
    <scope>NUCLEOTIDE SEQUENCE [LARGE SCALE GENOMIC DNA]</scope>
    <source>
        <strain evidence="1 2">F1</strain>
    </source>
</reference>